<keyword evidence="4" id="KW-1185">Reference proteome</keyword>
<dbReference type="Proteomes" id="UP000800092">
    <property type="component" value="Unassembled WGS sequence"/>
</dbReference>
<evidence type="ECO:0000313" key="3">
    <source>
        <dbReference type="EMBL" id="KAF2239440.1"/>
    </source>
</evidence>
<protein>
    <submittedName>
        <fullName evidence="3">Uncharacterized protein</fullName>
    </submittedName>
</protein>
<dbReference type="InterPro" id="IPR053008">
    <property type="entry name" value="Phomopsin_biosynth_assoc"/>
</dbReference>
<dbReference type="AlphaFoldDB" id="A0A6A6HPP5"/>
<feature type="transmembrane region" description="Helical" evidence="2">
    <location>
        <begin position="44"/>
        <end position="68"/>
    </location>
</feature>
<keyword evidence="2" id="KW-1133">Transmembrane helix</keyword>
<gene>
    <name evidence="3" type="ORF">EV356DRAFT_572249</name>
</gene>
<keyword evidence="2" id="KW-0472">Membrane</keyword>
<reference evidence="3" key="1">
    <citation type="journal article" date="2020" name="Stud. Mycol.">
        <title>101 Dothideomycetes genomes: a test case for predicting lifestyles and emergence of pathogens.</title>
        <authorList>
            <person name="Haridas S."/>
            <person name="Albert R."/>
            <person name="Binder M."/>
            <person name="Bloem J."/>
            <person name="Labutti K."/>
            <person name="Salamov A."/>
            <person name="Andreopoulos B."/>
            <person name="Baker S."/>
            <person name="Barry K."/>
            <person name="Bills G."/>
            <person name="Bluhm B."/>
            <person name="Cannon C."/>
            <person name="Castanera R."/>
            <person name="Culley D."/>
            <person name="Daum C."/>
            <person name="Ezra D."/>
            <person name="Gonzalez J."/>
            <person name="Henrissat B."/>
            <person name="Kuo A."/>
            <person name="Liang C."/>
            <person name="Lipzen A."/>
            <person name="Lutzoni F."/>
            <person name="Magnuson J."/>
            <person name="Mondo S."/>
            <person name="Nolan M."/>
            <person name="Ohm R."/>
            <person name="Pangilinan J."/>
            <person name="Park H.-J."/>
            <person name="Ramirez L."/>
            <person name="Alfaro M."/>
            <person name="Sun H."/>
            <person name="Tritt A."/>
            <person name="Yoshinaga Y."/>
            <person name="Zwiers L.-H."/>
            <person name="Turgeon B."/>
            <person name="Goodwin S."/>
            <person name="Spatafora J."/>
            <person name="Crous P."/>
            <person name="Grigoriev I."/>
        </authorList>
    </citation>
    <scope>NUCLEOTIDE SEQUENCE</scope>
    <source>
        <strain evidence="3">Tuck. ex Michener</strain>
    </source>
</reference>
<dbReference type="PANTHER" id="PTHR35896:SF3">
    <property type="entry name" value="MAJOR FACILITATOR SUPERFAMILY TRANSPORTER"/>
    <property type="match status" value="1"/>
</dbReference>
<evidence type="ECO:0000313" key="4">
    <source>
        <dbReference type="Proteomes" id="UP000800092"/>
    </source>
</evidence>
<dbReference type="OrthoDB" id="3501153at2759"/>
<dbReference type="EMBL" id="ML991772">
    <property type="protein sequence ID" value="KAF2239440.1"/>
    <property type="molecule type" value="Genomic_DNA"/>
</dbReference>
<evidence type="ECO:0000256" key="2">
    <source>
        <dbReference type="SAM" id="Phobius"/>
    </source>
</evidence>
<name>A0A6A6HPP5_VIRVR</name>
<feature type="region of interest" description="Disordered" evidence="1">
    <location>
        <begin position="1"/>
        <end position="22"/>
    </location>
</feature>
<organism evidence="3 4">
    <name type="scientific">Viridothelium virens</name>
    <name type="common">Speckled blister lichen</name>
    <name type="synonym">Trypethelium virens</name>
    <dbReference type="NCBI Taxonomy" id="1048519"/>
    <lineage>
        <taxon>Eukaryota</taxon>
        <taxon>Fungi</taxon>
        <taxon>Dikarya</taxon>
        <taxon>Ascomycota</taxon>
        <taxon>Pezizomycotina</taxon>
        <taxon>Dothideomycetes</taxon>
        <taxon>Dothideomycetes incertae sedis</taxon>
        <taxon>Trypetheliales</taxon>
        <taxon>Trypetheliaceae</taxon>
        <taxon>Viridothelium</taxon>
    </lineage>
</organism>
<dbReference type="PANTHER" id="PTHR35896">
    <property type="entry name" value="IG-LIKE DOMAIN-CONTAINING PROTEIN"/>
    <property type="match status" value="1"/>
</dbReference>
<accession>A0A6A6HPP5</accession>
<keyword evidence="2" id="KW-0812">Transmembrane</keyword>
<sequence length="239" mass="27481">MLSDTEEEPFLRNMDQNHQEKGDPLRAHITDEFGNSKHWKYLPLFLLSHCMVFIVTSLIWGGIILLGLHQVNLTRSVIHPDHPEPHGDFISNAHISLCGNSPSEAKASDCEYDILSNHWIPSPCMDHAAVEEYQTDGSWFGFADENRTALLSIDDMSQMEFYYTSERDHIVHCAMLWRKQFRAFFEGRTQLDTIIASERHTTHCSQFLIDMTAKGPDYWNMPIKTWVGYGGCWSKNEAA</sequence>
<evidence type="ECO:0000256" key="1">
    <source>
        <dbReference type="SAM" id="MobiDB-lite"/>
    </source>
</evidence>
<proteinExistence type="predicted"/>